<feature type="compositionally biased region" description="Basic and acidic residues" evidence="1">
    <location>
        <begin position="141"/>
        <end position="162"/>
    </location>
</feature>
<reference evidence="2" key="1">
    <citation type="journal article" date="2023" name="BMC Genomics">
        <title>Chromosome-level genome assemblies of Cutaneotrichosporon spp. (Trichosporonales, Basidiomycota) reveal imbalanced evolution between nucleotide sequences and chromosome synteny.</title>
        <authorList>
            <person name="Kobayashi Y."/>
            <person name="Kayamori A."/>
            <person name="Aoki K."/>
            <person name="Shiwa Y."/>
            <person name="Matsutani M."/>
            <person name="Fujita N."/>
            <person name="Sugita T."/>
            <person name="Iwasaki W."/>
            <person name="Tanaka N."/>
            <person name="Takashima M."/>
        </authorList>
    </citation>
    <scope>NUCLEOTIDE SEQUENCE</scope>
    <source>
        <strain evidence="2">HIS016</strain>
    </source>
</reference>
<keyword evidence="3" id="KW-1185">Reference proteome</keyword>
<evidence type="ECO:0000313" key="2">
    <source>
        <dbReference type="EMBL" id="GMK54818.1"/>
    </source>
</evidence>
<dbReference type="AlphaFoldDB" id="A0AAD3YA97"/>
<comment type="caution">
    <text evidence="2">The sequence shown here is derived from an EMBL/GenBank/DDBJ whole genome shotgun (WGS) entry which is preliminary data.</text>
</comment>
<organism evidence="2 3">
    <name type="scientific">Cutaneotrichosporon spelunceum</name>
    <dbReference type="NCBI Taxonomy" id="1672016"/>
    <lineage>
        <taxon>Eukaryota</taxon>
        <taxon>Fungi</taxon>
        <taxon>Dikarya</taxon>
        <taxon>Basidiomycota</taxon>
        <taxon>Agaricomycotina</taxon>
        <taxon>Tremellomycetes</taxon>
        <taxon>Trichosporonales</taxon>
        <taxon>Trichosporonaceae</taxon>
        <taxon>Cutaneotrichosporon</taxon>
    </lineage>
</organism>
<evidence type="ECO:0000313" key="3">
    <source>
        <dbReference type="Proteomes" id="UP001222932"/>
    </source>
</evidence>
<dbReference type="Proteomes" id="UP001222932">
    <property type="component" value="Unassembled WGS sequence"/>
</dbReference>
<accession>A0AAD3YA97</accession>
<proteinExistence type="predicted"/>
<sequence>MSLTHITNSSFYQPVDRATSVPQARWPLYINKDNVKPGMRACLAYPNWLMSTCCEQGPGKRNHQGTIERDDGWDVCVSTKSDIDFQVCFATVYKKGNQEDGDGADDSGNWGEDADNGHDDYDSGEGSGDNGSWKPNGNGEGGHDDGSWKPDGNGDGHDDGMWHGKRFTPRPNLVRRKPNKFQLSCVKPSSAAPKFAQRMVLGSSVFAAVVAVLATGL</sequence>
<reference evidence="2" key="2">
    <citation type="submission" date="2023-06" db="EMBL/GenBank/DDBJ databases">
        <authorList>
            <person name="Kobayashi Y."/>
            <person name="Kayamori A."/>
            <person name="Aoki K."/>
            <person name="Shiwa Y."/>
            <person name="Fujita N."/>
            <person name="Sugita T."/>
            <person name="Iwasaki W."/>
            <person name="Tanaka N."/>
            <person name="Takashima M."/>
        </authorList>
    </citation>
    <scope>NUCLEOTIDE SEQUENCE</scope>
    <source>
        <strain evidence="2">HIS016</strain>
    </source>
</reference>
<dbReference type="EMBL" id="BTCM01000001">
    <property type="protein sequence ID" value="GMK54818.1"/>
    <property type="molecule type" value="Genomic_DNA"/>
</dbReference>
<protein>
    <submittedName>
        <fullName evidence="2">Uncharacterized protein</fullName>
    </submittedName>
</protein>
<feature type="compositionally biased region" description="Basic residues" evidence="1">
    <location>
        <begin position="163"/>
        <end position="174"/>
    </location>
</feature>
<evidence type="ECO:0000256" key="1">
    <source>
        <dbReference type="SAM" id="MobiDB-lite"/>
    </source>
</evidence>
<feature type="region of interest" description="Disordered" evidence="1">
    <location>
        <begin position="96"/>
        <end position="174"/>
    </location>
</feature>
<gene>
    <name evidence="2" type="ORF">CspeluHIS016_0114040</name>
</gene>
<name>A0AAD3YA97_9TREE</name>